<dbReference type="PROSITE" id="PS00107">
    <property type="entry name" value="PROTEIN_KINASE_ATP"/>
    <property type="match status" value="1"/>
</dbReference>
<name>A0A2Z6NYB9_TRISU</name>
<evidence type="ECO:0000256" key="13">
    <source>
        <dbReference type="ARBA" id="ARBA00023136"/>
    </source>
</evidence>
<keyword evidence="11 18" id="KW-0067">ATP-binding</keyword>
<dbReference type="PANTHER" id="PTHR48005">
    <property type="entry name" value="LEUCINE RICH REPEAT KINASE 2"/>
    <property type="match status" value="1"/>
</dbReference>
<sequence length="302" mass="33846">MFLCWCKVCSFMSRTKAMKNGDFFSIWNYDGKIAYEDIIEATDDFDIKYCIGTGGYGSVYKAKLPTGRVVALKKLHNLEANEPLIRRIFKNEGSLYCVLHNDVEAVELDWSKRVDIVKGIAHSLSYLHYDCKPAIIHRDVTTKNVLLNSEMEACLSDFGIARLRNSSSSNETILAGTYGYLAPELAYTDSVTEKCDVYSFGVAALEIIMGKHPGELVSSLRFATTRNILLKDLLDKRIIATINQQSSQSLALIATLAFACLHSQPRGRPTMQTVCDKLVKGNLSLTEPYEEISIRDMLNQEL</sequence>
<keyword evidence="8" id="KW-0677">Repeat</keyword>
<evidence type="ECO:0000256" key="1">
    <source>
        <dbReference type="ARBA" id="ARBA00004167"/>
    </source>
</evidence>
<keyword evidence="5" id="KW-0808">Transferase</keyword>
<dbReference type="PANTHER" id="PTHR48005:SF16">
    <property type="entry name" value="MDIS1-INTERACTING RECEPTOR LIKE KINASE 2-LIKE ISOFORM X1"/>
    <property type="match status" value="1"/>
</dbReference>
<evidence type="ECO:0000256" key="10">
    <source>
        <dbReference type="ARBA" id="ARBA00022777"/>
    </source>
</evidence>
<keyword evidence="3" id="KW-0723">Serine/threonine-protein kinase</keyword>
<evidence type="ECO:0000256" key="11">
    <source>
        <dbReference type="ARBA" id="ARBA00022840"/>
    </source>
</evidence>
<comment type="subcellular location">
    <subcellularLocation>
        <location evidence="1">Membrane</location>
        <topology evidence="1">Single-pass membrane protein</topology>
    </subcellularLocation>
</comment>
<keyword evidence="6" id="KW-0812">Transmembrane</keyword>
<keyword evidence="7" id="KW-0732">Signal</keyword>
<dbReference type="AlphaFoldDB" id="A0A2Z6NYB9"/>
<protein>
    <recommendedName>
        <fullName evidence="2">non-specific serine/threonine protein kinase</fullName>
        <ecNumber evidence="2">2.7.11.1</ecNumber>
    </recommendedName>
</protein>
<dbReference type="InterPro" id="IPR051420">
    <property type="entry name" value="Ser_Thr_Kinases_DiverseReg"/>
</dbReference>
<dbReference type="GO" id="GO:0005524">
    <property type="term" value="F:ATP binding"/>
    <property type="evidence" value="ECO:0007669"/>
    <property type="project" value="UniProtKB-UniRule"/>
</dbReference>
<dbReference type="InterPro" id="IPR017441">
    <property type="entry name" value="Protein_kinase_ATP_BS"/>
</dbReference>
<keyword evidence="9 18" id="KW-0547">Nucleotide-binding</keyword>
<evidence type="ECO:0000256" key="12">
    <source>
        <dbReference type="ARBA" id="ARBA00022989"/>
    </source>
</evidence>
<dbReference type="InterPro" id="IPR008266">
    <property type="entry name" value="Tyr_kinase_AS"/>
</dbReference>
<evidence type="ECO:0000313" key="21">
    <source>
        <dbReference type="Proteomes" id="UP000242715"/>
    </source>
</evidence>
<evidence type="ECO:0000256" key="4">
    <source>
        <dbReference type="ARBA" id="ARBA00022614"/>
    </source>
</evidence>
<dbReference type="Proteomes" id="UP000242715">
    <property type="component" value="Unassembled WGS sequence"/>
</dbReference>
<reference evidence="21" key="1">
    <citation type="journal article" date="2017" name="Front. Plant Sci.">
        <title>Climate Clever Clovers: New Paradigm to Reduce the Environmental Footprint of Ruminants by Breeding Low Methanogenic Forages Utilizing Haplotype Variation.</title>
        <authorList>
            <person name="Kaur P."/>
            <person name="Appels R."/>
            <person name="Bayer P.E."/>
            <person name="Keeble-Gagnere G."/>
            <person name="Wang J."/>
            <person name="Hirakawa H."/>
            <person name="Shirasawa K."/>
            <person name="Vercoe P."/>
            <person name="Stefanova K."/>
            <person name="Durmic Z."/>
            <person name="Nichols P."/>
            <person name="Revell C."/>
            <person name="Isobe S.N."/>
            <person name="Edwards D."/>
            <person name="Erskine W."/>
        </authorList>
    </citation>
    <scope>NUCLEOTIDE SEQUENCE [LARGE SCALE GENOMIC DNA]</scope>
    <source>
        <strain evidence="21">cv. Daliak</strain>
    </source>
</reference>
<dbReference type="Pfam" id="PF07714">
    <property type="entry name" value="PK_Tyr_Ser-Thr"/>
    <property type="match status" value="1"/>
</dbReference>
<evidence type="ECO:0000256" key="5">
    <source>
        <dbReference type="ARBA" id="ARBA00022679"/>
    </source>
</evidence>
<dbReference type="Gene3D" id="1.10.510.10">
    <property type="entry name" value="Transferase(Phosphotransferase) domain 1"/>
    <property type="match status" value="1"/>
</dbReference>
<keyword evidence="13" id="KW-0472">Membrane</keyword>
<keyword evidence="12" id="KW-1133">Transmembrane helix</keyword>
<comment type="catalytic activity">
    <reaction evidence="16">
        <text>L-threonyl-[protein] + ATP = O-phospho-L-threonyl-[protein] + ADP + H(+)</text>
        <dbReference type="Rhea" id="RHEA:46608"/>
        <dbReference type="Rhea" id="RHEA-COMP:11060"/>
        <dbReference type="Rhea" id="RHEA-COMP:11605"/>
        <dbReference type="ChEBI" id="CHEBI:15378"/>
        <dbReference type="ChEBI" id="CHEBI:30013"/>
        <dbReference type="ChEBI" id="CHEBI:30616"/>
        <dbReference type="ChEBI" id="CHEBI:61977"/>
        <dbReference type="ChEBI" id="CHEBI:456216"/>
        <dbReference type="EC" id="2.7.11.1"/>
    </reaction>
</comment>
<evidence type="ECO:0000256" key="3">
    <source>
        <dbReference type="ARBA" id="ARBA00022527"/>
    </source>
</evidence>
<keyword evidence="4" id="KW-0433">Leucine-rich repeat</keyword>
<evidence type="ECO:0000256" key="18">
    <source>
        <dbReference type="PROSITE-ProRule" id="PRU10141"/>
    </source>
</evidence>
<evidence type="ECO:0000313" key="20">
    <source>
        <dbReference type="EMBL" id="GAU40945.1"/>
    </source>
</evidence>
<keyword evidence="10" id="KW-0418">Kinase</keyword>
<evidence type="ECO:0000259" key="19">
    <source>
        <dbReference type="PROSITE" id="PS50011"/>
    </source>
</evidence>
<organism evidence="20 21">
    <name type="scientific">Trifolium subterraneum</name>
    <name type="common">Subterranean clover</name>
    <dbReference type="NCBI Taxonomy" id="3900"/>
    <lineage>
        <taxon>Eukaryota</taxon>
        <taxon>Viridiplantae</taxon>
        <taxon>Streptophyta</taxon>
        <taxon>Embryophyta</taxon>
        <taxon>Tracheophyta</taxon>
        <taxon>Spermatophyta</taxon>
        <taxon>Magnoliopsida</taxon>
        <taxon>eudicotyledons</taxon>
        <taxon>Gunneridae</taxon>
        <taxon>Pentapetalae</taxon>
        <taxon>rosids</taxon>
        <taxon>fabids</taxon>
        <taxon>Fabales</taxon>
        <taxon>Fabaceae</taxon>
        <taxon>Papilionoideae</taxon>
        <taxon>50 kb inversion clade</taxon>
        <taxon>NPAAA clade</taxon>
        <taxon>Hologalegina</taxon>
        <taxon>IRL clade</taxon>
        <taxon>Trifolieae</taxon>
        <taxon>Trifolium</taxon>
    </lineage>
</organism>
<dbReference type="OrthoDB" id="676979at2759"/>
<dbReference type="InterPro" id="IPR011009">
    <property type="entry name" value="Kinase-like_dom_sf"/>
</dbReference>
<dbReference type="SUPFAM" id="SSF56112">
    <property type="entry name" value="Protein kinase-like (PK-like)"/>
    <property type="match status" value="1"/>
</dbReference>
<dbReference type="PROSITE" id="PS50011">
    <property type="entry name" value="PROTEIN_KINASE_DOM"/>
    <property type="match status" value="1"/>
</dbReference>
<evidence type="ECO:0000256" key="9">
    <source>
        <dbReference type="ARBA" id="ARBA00022741"/>
    </source>
</evidence>
<comment type="catalytic activity">
    <reaction evidence="17">
        <text>L-seryl-[protein] + ATP = O-phospho-L-seryl-[protein] + ADP + H(+)</text>
        <dbReference type="Rhea" id="RHEA:17989"/>
        <dbReference type="Rhea" id="RHEA-COMP:9863"/>
        <dbReference type="Rhea" id="RHEA-COMP:11604"/>
        <dbReference type="ChEBI" id="CHEBI:15378"/>
        <dbReference type="ChEBI" id="CHEBI:29999"/>
        <dbReference type="ChEBI" id="CHEBI:30616"/>
        <dbReference type="ChEBI" id="CHEBI:83421"/>
        <dbReference type="ChEBI" id="CHEBI:456216"/>
        <dbReference type="EC" id="2.7.11.1"/>
    </reaction>
</comment>
<gene>
    <name evidence="20" type="ORF">TSUD_348820</name>
</gene>
<feature type="binding site" evidence="18">
    <location>
        <position position="73"/>
    </location>
    <ligand>
        <name>ATP</name>
        <dbReference type="ChEBI" id="CHEBI:30616"/>
    </ligand>
</feature>
<evidence type="ECO:0000256" key="16">
    <source>
        <dbReference type="ARBA" id="ARBA00047899"/>
    </source>
</evidence>
<accession>A0A2Z6NYB9</accession>
<keyword evidence="14" id="KW-0675">Receptor</keyword>
<evidence type="ECO:0000256" key="15">
    <source>
        <dbReference type="ARBA" id="ARBA00023180"/>
    </source>
</evidence>
<dbReference type="PROSITE" id="PS00109">
    <property type="entry name" value="PROTEIN_KINASE_TYR"/>
    <property type="match status" value="1"/>
</dbReference>
<evidence type="ECO:0000256" key="2">
    <source>
        <dbReference type="ARBA" id="ARBA00012513"/>
    </source>
</evidence>
<keyword evidence="21" id="KW-1185">Reference proteome</keyword>
<feature type="domain" description="Protein kinase" evidence="19">
    <location>
        <begin position="45"/>
        <end position="290"/>
    </location>
</feature>
<dbReference type="GO" id="GO:0004674">
    <property type="term" value="F:protein serine/threonine kinase activity"/>
    <property type="evidence" value="ECO:0007669"/>
    <property type="project" value="UniProtKB-KW"/>
</dbReference>
<evidence type="ECO:0000256" key="17">
    <source>
        <dbReference type="ARBA" id="ARBA00048679"/>
    </source>
</evidence>
<dbReference type="Gene3D" id="3.30.200.20">
    <property type="entry name" value="Phosphorylase Kinase, domain 1"/>
    <property type="match status" value="1"/>
</dbReference>
<dbReference type="InterPro" id="IPR000719">
    <property type="entry name" value="Prot_kinase_dom"/>
</dbReference>
<evidence type="ECO:0000256" key="14">
    <source>
        <dbReference type="ARBA" id="ARBA00023170"/>
    </source>
</evidence>
<dbReference type="GO" id="GO:0016020">
    <property type="term" value="C:membrane"/>
    <property type="evidence" value="ECO:0007669"/>
    <property type="project" value="UniProtKB-SubCell"/>
</dbReference>
<keyword evidence="15" id="KW-0325">Glycoprotein</keyword>
<evidence type="ECO:0000256" key="7">
    <source>
        <dbReference type="ARBA" id="ARBA00022729"/>
    </source>
</evidence>
<evidence type="ECO:0000256" key="6">
    <source>
        <dbReference type="ARBA" id="ARBA00022692"/>
    </source>
</evidence>
<dbReference type="FunFam" id="1.10.510.10:FF:000479">
    <property type="entry name" value="Leucine-rich repeat receptor-like protein kinase"/>
    <property type="match status" value="1"/>
</dbReference>
<evidence type="ECO:0000256" key="8">
    <source>
        <dbReference type="ARBA" id="ARBA00022737"/>
    </source>
</evidence>
<proteinExistence type="predicted"/>
<dbReference type="EMBL" id="DF973834">
    <property type="protein sequence ID" value="GAU40945.1"/>
    <property type="molecule type" value="Genomic_DNA"/>
</dbReference>
<dbReference type="EC" id="2.7.11.1" evidence="2"/>
<dbReference type="InterPro" id="IPR001245">
    <property type="entry name" value="Ser-Thr/Tyr_kinase_cat_dom"/>
</dbReference>